<dbReference type="AlphaFoldDB" id="A0A0C5CA20"/>
<keyword evidence="3" id="KW-1185">Reference proteome</keyword>
<reference evidence="2 3" key="2">
    <citation type="journal article" date="2016" name="ISME J.">
        <title>Physiological and genomic characterization of two novel marine thaumarchaeal strains indicates niche differentiation.</title>
        <authorList>
            <person name="Bayer B."/>
            <person name="Vojvoda J."/>
            <person name="Offre P."/>
            <person name="Alves R.J."/>
            <person name="Elisabeth N.H."/>
            <person name="Garcia J.A."/>
            <person name="Volland J.M."/>
            <person name="Srivastava A."/>
            <person name="Schleper C."/>
            <person name="Herndl G.J."/>
        </authorList>
    </citation>
    <scope>NUCLEOTIDE SEQUENCE [LARGE SCALE GENOMIC DNA]</scope>
    <source>
        <strain evidence="2 3">D3C</strain>
    </source>
</reference>
<dbReference type="HOGENOM" id="CLU_2165147_0_0_2"/>
<dbReference type="KEGG" id="nid:NPIRD3C_0790"/>
<evidence type="ECO:0000313" key="3">
    <source>
        <dbReference type="Proteomes" id="UP000032027"/>
    </source>
</evidence>
<dbReference type="Proteomes" id="UP000032027">
    <property type="component" value="Chromosome"/>
</dbReference>
<evidence type="ECO:0000313" key="2">
    <source>
        <dbReference type="EMBL" id="AJM92002.1"/>
    </source>
</evidence>
<reference evidence="2 3" key="3">
    <citation type="journal article" date="2019" name="Int. J. Syst. Evol. Microbiol.">
        <title>Nitrosopumilus adriaticus sp. nov. and Nitrosopumilus piranensis sp. nov., two ammonia-oxidizing archaea from the Adriatic Sea and members of the class Nitrososphaeria.</title>
        <authorList>
            <person name="Bayer B."/>
            <person name="Vojvoda J."/>
            <person name="Reinthaler T."/>
            <person name="Reyes C."/>
            <person name="Pinto M."/>
            <person name="Herndl G.J."/>
        </authorList>
    </citation>
    <scope>NUCLEOTIDE SEQUENCE [LARGE SCALE GENOMIC DNA]</scope>
    <source>
        <strain evidence="2 3">D3C</strain>
    </source>
</reference>
<protein>
    <submittedName>
        <fullName evidence="2">Uncharacterized protein</fullName>
    </submittedName>
</protein>
<keyword evidence="1" id="KW-0812">Transmembrane</keyword>
<feature type="transmembrane region" description="Helical" evidence="1">
    <location>
        <begin position="80"/>
        <end position="101"/>
    </location>
</feature>
<gene>
    <name evidence="2" type="ORF">NPIRD3C_0790</name>
</gene>
<name>A0A0C5CA20_9ARCH</name>
<sequence>MKSVLAFLSTSINSLCEVKMRKEIILLSFFVLLAIPIHTAIASEDDEYEKEDRVGFGIMEREREHQDDEELAIGSDAGNIILYVTIGAIIVSVGYTGFKLYKAKSTISKT</sequence>
<reference evidence="3" key="1">
    <citation type="submission" date="2015-02" db="EMBL/GenBank/DDBJ databases">
        <title>Characterization of two novel Thaumarchaeota isolated from the Northern Adriatic Sea.</title>
        <authorList>
            <person name="Bayer B."/>
            <person name="Vojvoda J."/>
            <person name="Offre P."/>
            <person name="Srivastava A."/>
            <person name="Elisabeth N."/>
            <person name="Garcia J.A.L."/>
            <person name="Schleper C."/>
            <person name="Herndl G.J."/>
        </authorList>
    </citation>
    <scope>NUCLEOTIDE SEQUENCE [LARGE SCALE GENOMIC DNA]</scope>
    <source>
        <strain evidence="3">D3C</strain>
    </source>
</reference>
<dbReference type="EMBL" id="CP010868">
    <property type="protein sequence ID" value="AJM92002.1"/>
    <property type="molecule type" value="Genomic_DNA"/>
</dbReference>
<accession>A0A0C5CA20</accession>
<keyword evidence="1" id="KW-0472">Membrane</keyword>
<keyword evidence="1" id="KW-1133">Transmembrane helix</keyword>
<dbReference type="STRING" id="1582439.NPIRD3C_0790"/>
<organism evidence="2 3">
    <name type="scientific">Nitrosopumilus piranensis</name>
    <dbReference type="NCBI Taxonomy" id="1582439"/>
    <lineage>
        <taxon>Archaea</taxon>
        <taxon>Nitrososphaerota</taxon>
        <taxon>Nitrososphaeria</taxon>
        <taxon>Nitrosopumilales</taxon>
        <taxon>Nitrosopumilaceae</taxon>
        <taxon>Nitrosopumilus</taxon>
    </lineage>
</organism>
<dbReference type="PATRIC" id="fig|1582439.9.peg.813"/>
<evidence type="ECO:0000256" key="1">
    <source>
        <dbReference type="SAM" id="Phobius"/>
    </source>
</evidence>
<proteinExistence type="predicted"/>